<accession>A0ACB9M3I8</accession>
<reference evidence="2" key="1">
    <citation type="journal article" date="2023" name="Front. Plant Sci.">
        <title>Chromosomal-level genome assembly of Melastoma candidum provides insights into trichome evolution.</title>
        <authorList>
            <person name="Zhong Y."/>
            <person name="Wu W."/>
            <person name="Sun C."/>
            <person name="Zou P."/>
            <person name="Liu Y."/>
            <person name="Dai S."/>
            <person name="Zhou R."/>
        </authorList>
    </citation>
    <scope>NUCLEOTIDE SEQUENCE [LARGE SCALE GENOMIC DNA]</scope>
</reference>
<dbReference type="EMBL" id="CM042889">
    <property type="protein sequence ID" value="KAI4318501.1"/>
    <property type="molecule type" value="Genomic_DNA"/>
</dbReference>
<dbReference type="Proteomes" id="UP001057402">
    <property type="component" value="Chromosome 10"/>
</dbReference>
<evidence type="ECO:0000313" key="1">
    <source>
        <dbReference type="EMBL" id="KAI4318501.1"/>
    </source>
</evidence>
<keyword evidence="2" id="KW-1185">Reference proteome</keyword>
<evidence type="ECO:0000313" key="2">
    <source>
        <dbReference type="Proteomes" id="UP001057402"/>
    </source>
</evidence>
<sequence length="80" mass="9183">MPSSKALRLCAAMVLIFLTIMLAKREIDEDRVSLLAIWKISWYRFNKQDGMDCTYTSVSVEEESQRIATFPPVSTDLFTC</sequence>
<name>A0ACB9M3I8_9MYRT</name>
<comment type="caution">
    <text evidence="1">The sequence shown here is derived from an EMBL/GenBank/DDBJ whole genome shotgun (WGS) entry which is preliminary data.</text>
</comment>
<gene>
    <name evidence="1" type="ORF">MLD38_032198</name>
</gene>
<proteinExistence type="predicted"/>
<protein>
    <submittedName>
        <fullName evidence="1">Uncharacterized protein</fullName>
    </submittedName>
</protein>
<organism evidence="1 2">
    <name type="scientific">Melastoma candidum</name>
    <dbReference type="NCBI Taxonomy" id="119954"/>
    <lineage>
        <taxon>Eukaryota</taxon>
        <taxon>Viridiplantae</taxon>
        <taxon>Streptophyta</taxon>
        <taxon>Embryophyta</taxon>
        <taxon>Tracheophyta</taxon>
        <taxon>Spermatophyta</taxon>
        <taxon>Magnoliopsida</taxon>
        <taxon>eudicotyledons</taxon>
        <taxon>Gunneridae</taxon>
        <taxon>Pentapetalae</taxon>
        <taxon>rosids</taxon>
        <taxon>malvids</taxon>
        <taxon>Myrtales</taxon>
        <taxon>Melastomataceae</taxon>
        <taxon>Melastomatoideae</taxon>
        <taxon>Melastomateae</taxon>
        <taxon>Melastoma</taxon>
    </lineage>
</organism>